<dbReference type="Proteomes" id="UP000565441">
    <property type="component" value="Unassembled WGS sequence"/>
</dbReference>
<keyword evidence="11" id="KW-1185">Reference proteome</keyword>
<evidence type="ECO:0000256" key="5">
    <source>
        <dbReference type="ARBA" id="ARBA00022833"/>
    </source>
</evidence>
<keyword evidence="2" id="KW-0479">Metal-binding</keyword>
<evidence type="ECO:0000256" key="8">
    <source>
        <dbReference type="SAM" id="MobiDB-lite"/>
    </source>
</evidence>
<feature type="compositionally biased region" description="Low complexity" evidence="8">
    <location>
        <begin position="211"/>
        <end position="233"/>
    </location>
</feature>
<feature type="compositionally biased region" description="Polar residues" evidence="8">
    <location>
        <begin position="502"/>
        <end position="516"/>
    </location>
</feature>
<evidence type="ECO:0000256" key="4">
    <source>
        <dbReference type="ARBA" id="ARBA00022771"/>
    </source>
</evidence>
<dbReference type="GO" id="GO:0010468">
    <property type="term" value="P:regulation of gene expression"/>
    <property type="evidence" value="ECO:0007669"/>
    <property type="project" value="TreeGrafter"/>
</dbReference>
<keyword evidence="4 7" id="KW-0863">Zinc-finger</keyword>
<feature type="region of interest" description="Disordered" evidence="8">
    <location>
        <begin position="283"/>
        <end position="407"/>
    </location>
</feature>
<evidence type="ECO:0000256" key="2">
    <source>
        <dbReference type="ARBA" id="ARBA00022723"/>
    </source>
</evidence>
<evidence type="ECO:0000313" key="10">
    <source>
        <dbReference type="EMBL" id="KAF5382224.1"/>
    </source>
</evidence>
<keyword evidence="3" id="KW-0677">Repeat</keyword>
<accession>A0A8H5M690</accession>
<dbReference type="GO" id="GO:0008270">
    <property type="term" value="F:zinc ion binding"/>
    <property type="evidence" value="ECO:0007669"/>
    <property type="project" value="UniProtKB-KW"/>
</dbReference>
<keyword evidence="6" id="KW-0539">Nucleus</keyword>
<gene>
    <name evidence="10" type="ORF">D9615_004266</name>
</gene>
<dbReference type="InterPro" id="IPR036236">
    <property type="entry name" value="Znf_C2H2_sf"/>
</dbReference>
<feature type="compositionally biased region" description="Polar residues" evidence="8">
    <location>
        <begin position="390"/>
        <end position="402"/>
    </location>
</feature>
<dbReference type="Gene3D" id="3.30.160.60">
    <property type="entry name" value="Classic Zinc Finger"/>
    <property type="match status" value="1"/>
</dbReference>
<dbReference type="PROSITE" id="PS00028">
    <property type="entry name" value="ZINC_FINGER_C2H2_1"/>
    <property type="match status" value="1"/>
</dbReference>
<dbReference type="PANTHER" id="PTHR16515:SF49">
    <property type="entry name" value="GASTRULA ZINC FINGER PROTEIN XLCGF49.1-LIKE-RELATED"/>
    <property type="match status" value="1"/>
</dbReference>
<evidence type="ECO:0000256" key="1">
    <source>
        <dbReference type="ARBA" id="ARBA00004123"/>
    </source>
</evidence>
<dbReference type="Pfam" id="PF00096">
    <property type="entry name" value="zf-C2H2"/>
    <property type="match status" value="1"/>
</dbReference>
<dbReference type="SUPFAM" id="SSF57667">
    <property type="entry name" value="beta-beta-alpha zinc fingers"/>
    <property type="match status" value="1"/>
</dbReference>
<comment type="caution">
    <text evidence="10">The sequence shown here is derived from an EMBL/GenBank/DDBJ whole genome shotgun (WGS) entry which is preliminary data.</text>
</comment>
<dbReference type="GO" id="GO:0005634">
    <property type="term" value="C:nucleus"/>
    <property type="evidence" value="ECO:0007669"/>
    <property type="project" value="UniProtKB-SubCell"/>
</dbReference>
<dbReference type="EMBL" id="JAACJP010000009">
    <property type="protein sequence ID" value="KAF5382224.1"/>
    <property type="molecule type" value="Genomic_DNA"/>
</dbReference>
<dbReference type="InterPro" id="IPR013087">
    <property type="entry name" value="Znf_C2H2_type"/>
</dbReference>
<feature type="region of interest" description="Disordered" evidence="8">
    <location>
        <begin position="211"/>
        <end position="250"/>
    </location>
</feature>
<feature type="compositionally biased region" description="Polar residues" evidence="8">
    <location>
        <begin position="284"/>
        <end position="293"/>
    </location>
</feature>
<feature type="compositionally biased region" description="Low complexity" evidence="8">
    <location>
        <begin position="299"/>
        <end position="312"/>
    </location>
</feature>
<evidence type="ECO:0000256" key="3">
    <source>
        <dbReference type="ARBA" id="ARBA00022737"/>
    </source>
</evidence>
<comment type="subcellular location">
    <subcellularLocation>
        <location evidence="1">Nucleus</location>
    </subcellularLocation>
</comment>
<feature type="domain" description="C2H2-type" evidence="9">
    <location>
        <begin position="441"/>
        <end position="468"/>
    </location>
</feature>
<dbReference type="InterPro" id="IPR050331">
    <property type="entry name" value="Zinc_finger"/>
</dbReference>
<organism evidence="10 11">
    <name type="scientific">Tricholomella constricta</name>
    <dbReference type="NCBI Taxonomy" id="117010"/>
    <lineage>
        <taxon>Eukaryota</taxon>
        <taxon>Fungi</taxon>
        <taxon>Dikarya</taxon>
        <taxon>Basidiomycota</taxon>
        <taxon>Agaricomycotina</taxon>
        <taxon>Agaricomycetes</taxon>
        <taxon>Agaricomycetidae</taxon>
        <taxon>Agaricales</taxon>
        <taxon>Tricholomatineae</taxon>
        <taxon>Lyophyllaceae</taxon>
        <taxon>Tricholomella</taxon>
    </lineage>
</organism>
<keyword evidence="5" id="KW-0862">Zinc</keyword>
<protein>
    <recommendedName>
        <fullName evidence="9">C2H2-type domain-containing protein</fullName>
    </recommendedName>
</protein>
<evidence type="ECO:0000313" key="11">
    <source>
        <dbReference type="Proteomes" id="UP000565441"/>
    </source>
</evidence>
<dbReference type="SMART" id="SM00355">
    <property type="entry name" value="ZnF_C2H2"/>
    <property type="match status" value="2"/>
</dbReference>
<dbReference type="OrthoDB" id="3069225at2759"/>
<feature type="region of interest" description="Disordered" evidence="8">
    <location>
        <begin position="485"/>
        <end position="516"/>
    </location>
</feature>
<evidence type="ECO:0000256" key="7">
    <source>
        <dbReference type="PROSITE-ProRule" id="PRU00042"/>
    </source>
</evidence>
<proteinExistence type="predicted"/>
<reference evidence="10 11" key="1">
    <citation type="journal article" date="2020" name="ISME J.">
        <title>Uncovering the hidden diversity of litter-decomposition mechanisms in mushroom-forming fungi.</title>
        <authorList>
            <person name="Floudas D."/>
            <person name="Bentzer J."/>
            <person name="Ahren D."/>
            <person name="Johansson T."/>
            <person name="Persson P."/>
            <person name="Tunlid A."/>
        </authorList>
    </citation>
    <scope>NUCLEOTIDE SEQUENCE [LARGE SCALE GENOMIC DNA]</scope>
    <source>
        <strain evidence="10 11">CBS 661.87</strain>
    </source>
</reference>
<feature type="compositionally biased region" description="Polar residues" evidence="8">
    <location>
        <begin position="361"/>
        <end position="376"/>
    </location>
</feature>
<dbReference type="AlphaFoldDB" id="A0A8H5M690"/>
<evidence type="ECO:0000259" key="9">
    <source>
        <dbReference type="PROSITE" id="PS50157"/>
    </source>
</evidence>
<dbReference type="PROSITE" id="PS50157">
    <property type="entry name" value="ZINC_FINGER_C2H2_2"/>
    <property type="match status" value="1"/>
</dbReference>
<sequence length="516" mass="56379">MSNELCPINVIPDTPPLASALELLDCEPSFYDNKGHLSYQGLNSYEGSSAYLNSPISSGSSSRTLSPISQMLDSFSLSETLPGGVDEPLICDSIWAGDHNVLSAASASISARTTATEGLHLNISHNQSETLYPSNPSPIDISISLEEFDNLFRRNSSAMSMNPNISSDEDYFQGTDSELYSSQFQEASSSLPPLQDAWSLSSLSPSPLFPTPSSLSCGTSAPSSSLLSPTSLPDANRQRRYSHSDVNARNGPAKYSTSICTFLLSPNSQTTDGTNSLFERRHTLSNGNASSSPEKYDPSASSSISRSSDTFSDGNNVLQRRHSHSQGSQPRLLADDTQPPRRWRSTTAVRCRSPYARTRELTPTINHLTPDSSPGPTSLIPVERCESNRTPESPSPSSSQDIFRSYDGRSGVGYPMLQRDTIASDAVLEAAARRRKKPATYKCGTCNQLLTSKDNLKNHQDAHDGIRRHKCMYCPERFRTRSVLKRHQKSTKCPASRLLVKKQSQNKTPPSDLSPQ</sequence>
<dbReference type="PANTHER" id="PTHR16515">
    <property type="entry name" value="PR DOMAIN ZINC FINGER PROTEIN"/>
    <property type="match status" value="1"/>
</dbReference>
<name>A0A8H5M690_9AGAR</name>
<evidence type="ECO:0000256" key="6">
    <source>
        <dbReference type="ARBA" id="ARBA00023242"/>
    </source>
</evidence>